<dbReference type="EMBL" id="CAUJNA010002388">
    <property type="protein sequence ID" value="CAJ1392711.1"/>
    <property type="molecule type" value="Genomic_DNA"/>
</dbReference>
<comment type="caution">
    <text evidence="3">The sequence shown here is derived from an EMBL/GenBank/DDBJ whole genome shotgun (WGS) entry which is preliminary data.</text>
</comment>
<gene>
    <name evidence="2" type="ORF">EVOR1521_LOCUS11647</name>
    <name evidence="3" type="ORF">EVOR1521_LOCUS17746</name>
</gene>
<feature type="region of interest" description="Disordered" evidence="1">
    <location>
        <begin position="181"/>
        <end position="239"/>
    </location>
</feature>
<accession>A0AA36N353</accession>
<evidence type="ECO:0000256" key="1">
    <source>
        <dbReference type="SAM" id="MobiDB-lite"/>
    </source>
</evidence>
<dbReference type="EMBL" id="CAUJNA010001169">
    <property type="protein sequence ID" value="CAJ1384887.1"/>
    <property type="molecule type" value="Genomic_DNA"/>
</dbReference>
<evidence type="ECO:0000313" key="2">
    <source>
        <dbReference type="EMBL" id="CAJ1384887.1"/>
    </source>
</evidence>
<keyword evidence="4" id="KW-1185">Reference proteome</keyword>
<dbReference type="AlphaFoldDB" id="A0AA36N353"/>
<sequence>MTSERKKAVQDMQRKLEVQEQEIGYLRSRVDRIEKSTQLVVERSEEVEELYKHAEASREFKTLAQDGANGVLRELSRLTGLPWPLPASTPSQWQDMSDETRKQDLRAVQEWWTWSTALLSGTRFVMPNKARSTRVEATGQYERAAGHFVFRIEFGEGSFRVQSGLQTLGKTFAEASRAARAANPEANPPINPINVFVNRTPEELRKKRARDGKNGDGKGKGSKGKGSAKGKGGRGRQRQ</sequence>
<protein>
    <submittedName>
        <fullName evidence="3">Uncharacterized protein</fullName>
    </submittedName>
</protein>
<feature type="compositionally biased region" description="Basic and acidic residues" evidence="1">
    <location>
        <begin position="200"/>
        <end position="219"/>
    </location>
</feature>
<organism evidence="3 4">
    <name type="scientific">Effrenium voratum</name>
    <dbReference type="NCBI Taxonomy" id="2562239"/>
    <lineage>
        <taxon>Eukaryota</taxon>
        <taxon>Sar</taxon>
        <taxon>Alveolata</taxon>
        <taxon>Dinophyceae</taxon>
        <taxon>Suessiales</taxon>
        <taxon>Symbiodiniaceae</taxon>
        <taxon>Effrenium</taxon>
    </lineage>
</organism>
<evidence type="ECO:0000313" key="3">
    <source>
        <dbReference type="EMBL" id="CAJ1392711.1"/>
    </source>
</evidence>
<name>A0AA36N353_9DINO</name>
<reference evidence="3" key="1">
    <citation type="submission" date="2023-08" db="EMBL/GenBank/DDBJ databases">
        <authorList>
            <person name="Chen Y."/>
            <person name="Shah S."/>
            <person name="Dougan E. K."/>
            <person name="Thang M."/>
            <person name="Chan C."/>
        </authorList>
    </citation>
    <scope>NUCLEOTIDE SEQUENCE</scope>
</reference>
<feature type="compositionally biased region" description="Basic residues" evidence="1">
    <location>
        <begin position="220"/>
        <end position="239"/>
    </location>
</feature>
<dbReference type="Proteomes" id="UP001178507">
    <property type="component" value="Unassembled WGS sequence"/>
</dbReference>
<evidence type="ECO:0000313" key="4">
    <source>
        <dbReference type="Proteomes" id="UP001178507"/>
    </source>
</evidence>
<proteinExistence type="predicted"/>